<organism evidence="1 2">
    <name type="scientific">Thermosulfuriphilus ammonigenes</name>
    <dbReference type="NCBI Taxonomy" id="1936021"/>
    <lineage>
        <taxon>Bacteria</taxon>
        <taxon>Pseudomonadati</taxon>
        <taxon>Thermodesulfobacteriota</taxon>
        <taxon>Thermodesulfobacteria</taxon>
        <taxon>Thermodesulfobacteriales</taxon>
        <taxon>Thermodesulfobacteriaceae</taxon>
        <taxon>Thermosulfuriphilus</taxon>
    </lineage>
</organism>
<sequence length="370" mass="43064">MTRCKLCFSFFENVNYNGVVCPRCGLLHGQDWKIVIEKIKAASQTIKFSNYNTPIVRIGLKKPKGNPRWGGYNFNPTCFEILLNSHKYVVTDYPFRAPLLHKKSYLWRYRSTIEYKIKKINNEEIDAYPSLCVGVICRPNDITSLIEIGKMVQEYVREYVIVIDSFKINGISVASIKQKIHDVLSRNSPNKLLIKIADRPLGQDFSAQRNFLHSVANSNWILHIDTDERPSRQLMKNLYWIIEDCQKKGRDTAGFPRKNFVDGKLSAAFPDYQFRLVKKETRWVGKVHEVPVSYLKNYHKTLIYPLYCINHYLESSRLSFRRKFYESIQDGAGRTKNQELLEKPFFEVVGLSTHLCKFLQSLSSNKPKAV</sequence>
<protein>
    <submittedName>
        <fullName evidence="1">Uncharacterized protein</fullName>
    </submittedName>
</protein>
<gene>
    <name evidence="1" type="ORF">G4V39_10095</name>
</gene>
<dbReference type="EMBL" id="CP048877">
    <property type="protein sequence ID" value="QIJ72602.1"/>
    <property type="molecule type" value="Genomic_DNA"/>
</dbReference>
<dbReference type="Proteomes" id="UP000502179">
    <property type="component" value="Chromosome"/>
</dbReference>
<dbReference type="RefSeq" id="WP_166032818.1">
    <property type="nucleotide sequence ID" value="NZ_CP048877.1"/>
</dbReference>
<accession>A0A6G7PY65</accession>
<dbReference type="KEGG" id="tav:G4V39_10095"/>
<proteinExistence type="predicted"/>
<evidence type="ECO:0000313" key="2">
    <source>
        <dbReference type="Proteomes" id="UP000502179"/>
    </source>
</evidence>
<reference evidence="1 2" key="1">
    <citation type="submission" date="2020-02" db="EMBL/GenBank/DDBJ databases">
        <title>Genome analysis of Thermosulfuriphilus ammonigenes ST65T, an anaerobic thermophilic chemolithoautotrophic bacterium isolated from a deep-sea hydrothermal vent.</title>
        <authorList>
            <person name="Slobodkina G."/>
            <person name="Allioux M."/>
            <person name="Merkel A."/>
            <person name="Alain K."/>
            <person name="Jebbar M."/>
            <person name="Slobodkin A."/>
        </authorList>
    </citation>
    <scope>NUCLEOTIDE SEQUENCE [LARGE SCALE GENOMIC DNA]</scope>
    <source>
        <strain evidence="1 2">ST65</strain>
    </source>
</reference>
<keyword evidence="2" id="KW-1185">Reference proteome</keyword>
<dbReference type="AlphaFoldDB" id="A0A6G7PY65"/>
<evidence type="ECO:0000313" key="1">
    <source>
        <dbReference type="EMBL" id="QIJ72602.1"/>
    </source>
</evidence>
<name>A0A6G7PY65_9BACT</name>